<dbReference type="InterPro" id="IPR022742">
    <property type="entry name" value="Hydrolase_4"/>
</dbReference>
<organism evidence="2 3">
    <name type="scientific">Luteolibacter arcticus</name>
    <dbReference type="NCBI Taxonomy" id="1581411"/>
    <lineage>
        <taxon>Bacteria</taxon>
        <taxon>Pseudomonadati</taxon>
        <taxon>Verrucomicrobiota</taxon>
        <taxon>Verrucomicrobiia</taxon>
        <taxon>Verrucomicrobiales</taxon>
        <taxon>Verrucomicrobiaceae</taxon>
        <taxon>Luteolibacter</taxon>
    </lineage>
</organism>
<dbReference type="Gene3D" id="3.40.50.1820">
    <property type="entry name" value="alpha/beta hydrolase"/>
    <property type="match status" value="1"/>
</dbReference>
<proteinExistence type="predicted"/>
<evidence type="ECO:0000313" key="3">
    <source>
        <dbReference type="Proteomes" id="UP001320876"/>
    </source>
</evidence>
<reference evidence="2 3" key="1">
    <citation type="submission" date="2022-10" db="EMBL/GenBank/DDBJ databases">
        <title>Luteolibacter arcticus strain CCTCC AB 2014275, whole genome shotgun sequencing project.</title>
        <authorList>
            <person name="Zhao G."/>
            <person name="Shen L."/>
        </authorList>
    </citation>
    <scope>NUCLEOTIDE SEQUENCE [LARGE SCALE GENOMIC DNA]</scope>
    <source>
        <strain evidence="2 3">CCTCC AB 2014275</strain>
    </source>
</reference>
<dbReference type="Proteomes" id="UP001320876">
    <property type="component" value="Unassembled WGS sequence"/>
</dbReference>
<evidence type="ECO:0000313" key="2">
    <source>
        <dbReference type="EMBL" id="MCW1920966.1"/>
    </source>
</evidence>
<dbReference type="InterPro" id="IPR050228">
    <property type="entry name" value="Carboxylesterase_BioH"/>
</dbReference>
<gene>
    <name evidence="2" type="ORF">OKA05_00270</name>
</gene>
<name>A0ABT3GBG6_9BACT</name>
<dbReference type="Pfam" id="PF12146">
    <property type="entry name" value="Hydrolase_4"/>
    <property type="match status" value="1"/>
</dbReference>
<evidence type="ECO:0000259" key="1">
    <source>
        <dbReference type="Pfam" id="PF12146"/>
    </source>
</evidence>
<dbReference type="SUPFAM" id="SSF53474">
    <property type="entry name" value="alpha/beta-Hydrolases"/>
    <property type="match status" value="1"/>
</dbReference>
<comment type="caution">
    <text evidence="2">The sequence shown here is derived from an EMBL/GenBank/DDBJ whole genome shotgun (WGS) entry which is preliminary data.</text>
</comment>
<dbReference type="EMBL" id="JAPDDT010000001">
    <property type="protein sequence ID" value="MCW1920966.1"/>
    <property type="molecule type" value="Genomic_DNA"/>
</dbReference>
<protein>
    <submittedName>
        <fullName evidence="2">Lysophospholipase</fullName>
    </submittedName>
</protein>
<dbReference type="RefSeq" id="WP_264485075.1">
    <property type="nucleotide sequence ID" value="NZ_JAPDDT010000001.1"/>
</dbReference>
<dbReference type="PANTHER" id="PTHR43194:SF2">
    <property type="entry name" value="PEROXISOMAL MEMBRANE PROTEIN LPX1"/>
    <property type="match status" value="1"/>
</dbReference>
<sequence length="343" mass="37628">MKRFRRVIFRLLIVALLLVAAALFATGWWGSGRLISPQRRALQDYHREILARPAEFGLRVEPFTTADQTPCLLVTGVKKPGKAEKGRLVRDELQRRGVALPPWGAQLGTIVMFYGHSGRKEDHLPICERFCAAGFRCLLIDIPGQGDHPGTIGTFGLSESELAGQALAEAATKFRFTATPACLFGVSQGGAIALQAAAREPAKWAGVASVATFASLDRPVRRAAESILPKRFHFCCTPVALSVSCVTRMRAGYWPADVKPVEAAAKLHLPVMIAHGDRDRYIGIEQAKEIFAAVPDRRKQFRVVKGADHKQVLATGSHALYADLCQFFLRSLEPAPMAFERTE</sequence>
<dbReference type="PANTHER" id="PTHR43194">
    <property type="entry name" value="HYDROLASE ALPHA/BETA FOLD FAMILY"/>
    <property type="match status" value="1"/>
</dbReference>
<dbReference type="InterPro" id="IPR029058">
    <property type="entry name" value="AB_hydrolase_fold"/>
</dbReference>
<keyword evidence="3" id="KW-1185">Reference proteome</keyword>
<accession>A0ABT3GBG6</accession>
<feature type="domain" description="Serine aminopeptidase S33" evidence="1">
    <location>
        <begin position="116"/>
        <end position="226"/>
    </location>
</feature>